<evidence type="ECO:0000313" key="3">
    <source>
        <dbReference type="Proteomes" id="UP000674143"/>
    </source>
</evidence>
<evidence type="ECO:0000256" key="1">
    <source>
        <dbReference type="SAM" id="SignalP"/>
    </source>
</evidence>
<comment type="caution">
    <text evidence="2">The sequence shown here is derived from an EMBL/GenBank/DDBJ whole genome shotgun (WGS) entry which is preliminary data.</text>
</comment>
<dbReference type="Gene3D" id="3.80.10.10">
    <property type="entry name" value="Ribonuclease Inhibitor"/>
    <property type="match status" value="1"/>
</dbReference>
<dbReference type="PANTHER" id="PTHR48054">
    <property type="entry name" value="RECEPTOR KINASE-LIKE PROTEIN XA21"/>
    <property type="match status" value="1"/>
</dbReference>
<protein>
    <recommendedName>
        <fullName evidence="4">Surface membrane protein gp46-like protein</fullName>
    </recommendedName>
</protein>
<dbReference type="InterPro" id="IPR032675">
    <property type="entry name" value="LRR_dom_sf"/>
</dbReference>
<keyword evidence="1" id="KW-0732">Signal</keyword>
<dbReference type="Pfam" id="PF00560">
    <property type="entry name" value="LRR_1"/>
    <property type="match status" value="1"/>
</dbReference>
<dbReference type="RefSeq" id="XP_067060800.1">
    <property type="nucleotide sequence ID" value="XM_067205248.1"/>
</dbReference>
<dbReference type="SUPFAM" id="SSF52058">
    <property type="entry name" value="L domain-like"/>
    <property type="match status" value="1"/>
</dbReference>
<feature type="chain" id="PRO_5032708962" description="Surface membrane protein gp46-like protein" evidence="1">
    <location>
        <begin position="35"/>
        <end position="310"/>
    </location>
</feature>
<dbReference type="GeneID" id="92359182"/>
<keyword evidence="3" id="KW-1185">Reference proteome</keyword>
<sequence>MPPMLLIQCGVQGQRAAALLLALPLCLLLSTVLGADSPFDSYTAAQQTNTLKFLQAFADANPLLRRLPSVDFCEWAYAACTSKGVDLYLDETAVVELPEMPSDVVASHVRVTSISLSFGKGVLKGTLPASWGGLSRIEYISLYSNSLTGTLPSEWSNMKTAKWFLLNDNELTGTIPDSWSQLRYMTWACLNDNKLTGSLPSSWGSAPRLAIMEARRNELTGTLPPEWSRLRYISSVTLSDNRLTGPLPVAWASSLSLNGVFVQGNNLCGCVPSEWRSHRFLYGFRVDERLLAEDCLVANPCDGGDVRGQA</sequence>
<name>A0A836KMY2_9TRYP</name>
<evidence type="ECO:0000313" key="2">
    <source>
        <dbReference type="EMBL" id="KAG5471683.1"/>
    </source>
</evidence>
<organism evidence="2 3">
    <name type="scientific">Leishmania orientalis</name>
    <dbReference type="NCBI Taxonomy" id="2249476"/>
    <lineage>
        <taxon>Eukaryota</taxon>
        <taxon>Discoba</taxon>
        <taxon>Euglenozoa</taxon>
        <taxon>Kinetoplastea</taxon>
        <taxon>Metakinetoplastina</taxon>
        <taxon>Trypanosomatida</taxon>
        <taxon>Trypanosomatidae</taxon>
        <taxon>Leishmaniinae</taxon>
        <taxon>Leishmania</taxon>
    </lineage>
</organism>
<gene>
    <name evidence="2" type="ORF">LSCM4_03235</name>
</gene>
<dbReference type="KEGG" id="loi:92359182"/>
<dbReference type="PANTHER" id="PTHR48054:SF82">
    <property type="entry name" value="LRR RECEPTOR-LIKE SERINE_THREONINE-PROTEIN KINASE FLS2"/>
    <property type="match status" value="1"/>
</dbReference>
<dbReference type="InterPro" id="IPR001611">
    <property type="entry name" value="Leu-rich_rpt"/>
</dbReference>
<accession>A0A836KMY2</accession>
<dbReference type="Proteomes" id="UP000674143">
    <property type="component" value="Chromosome 31"/>
</dbReference>
<evidence type="ECO:0008006" key="4">
    <source>
        <dbReference type="Google" id="ProtNLM"/>
    </source>
</evidence>
<dbReference type="AlphaFoldDB" id="A0A836KMY2"/>
<dbReference type="EMBL" id="JAFHLR010000031">
    <property type="protein sequence ID" value="KAG5471683.1"/>
    <property type="molecule type" value="Genomic_DNA"/>
</dbReference>
<reference evidence="2 3" key="1">
    <citation type="submission" date="2021-02" db="EMBL/GenBank/DDBJ databases">
        <title>Leishmania (Mundinia) orientalis Genome sequencing and assembly.</title>
        <authorList>
            <person name="Almutairi H."/>
            <person name="Gatherer D."/>
        </authorList>
    </citation>
    <scope>NUCLEOTIDE SEQUENCE [LARGE SCALE GENOMIC DNA]</scope>
    <source>
        <strain evidence="2">LSCM4</strain>
    </source>
</reference>
<feature type="signal peptide" evidence="1">
    <location>
        <begin position="1"/>
        <end position="34"/>
    </location>
</feature>
<dbReference type="SMR" id="A0A836KMY2"/>
<dbReference type="InterPro" id="IPR052592">
    <property type="entry name" value="LRR-RLK"/>
</dbReference>
<proteinExistence type="predicted"/>